<comment type="caution">
    <text evidence="3">The sequence shown here is derived from an EMBL/GenBank/DDBJ whole genome shotgun (WGS) entry which is preliminary data.</text>
</comment>
<keyword evidence="2" id="KW-0472">Membrane</keyword>
<protein>
    <submittedName>
        <fullName evidence="3">Uncharacterized protein</fullName>
    </submittedName>
</protein>
<keyword evidence="2" id="KW-1133">Transmembrane helix</keyword>
<dbReference type="PATRIC" id="fig|1227495.3.peg.1530"/>
<evidence type="ECO:0000313" key="4">
    <source>
        <dbReference type="Proteomes" id="UP000011618"/>
    </source>
</evidence>
<feature type="transmembrane region" description="Helical" evidence="2">
    <location>
        <begin position="40"/>
        <end position="61"/>
    </location>
</feature>
<feature type="transmembrane region" description="Helical" evidence="2">
    <location>
        <begin position="67"/>
        <end position="88"/>
    </location>
</feature>
<evidence type="ECO:0000256" key="1">
    <source>
        <dbReference type="SAM" id="MobiDB-lite"/>
    </source>
</evidence>
<reference evidence="3 4" key="1">
    <citation type="journal article" date="2014" name="PLoS Genet.">
        <title>Phylogenetically driven sequencing of extremely halophilic archaea reveals strategies for static and dynamic osmo-response.</title>
        <authorList>
            <person name="Becker E.A."/>
            <person name="Seitzer P.M."/>
            <person name="Tritt A."/>
            <person name="Larsen D."/>
            <person name="Krusor M."/>
            <person name="Yao A.I."/>
            <person name="Wu D."/>
            <person name="Madern D."/>
            <person name="Eisen J.A."/>
            <person name="Darling A.E."/>
            <person name="Facciotti M.T."/>
        </authorList>
    </citation>
    <scope>NUCLEOTIDE SEQUENCE [LARGE SCALE GENOMIC DNA]</scope>
    <source>
        <strain evidence="3 4">DSM 3751</strain>
    </source>
</reference>
<feature type="compositionally biased region" description="Basic and acidic residues" evidence="1">
    <location>
        <begin position="12"/>
        <end position="29"/>
    </location>
</feature>
<keyword evidence="2" id="KW-0812">Transmembrane</keyword>
<evidence type="ECO:0000256" key="2">
    <source>
        <dbReference type="SAM" id="Phobius"/>
    </source>
</evidence>
<gene>
    <name evidence="3" type="ORF">C487_07617</name>
</gene>
<feature type="region of interest" description="Disordered" evidence="1">
    <location>
        <begin position="1"/>
        <end position="29"/>
    </location>
</feature>
<sequence length="91" mass="10189">MRDPVKPQDQGRYTDEEQPRGRRRDERGDSRRDRIIDRFVVGRLLLAVGLMVVSGLVAASMATATTIAVAIGFPVYTAVPFVLGRWSWTGR</sequence>
<evidence type="ECO:0000313" key="3">
    <source>
        <dbReference type="EMBL" id="ELY78813.1"/>
    </source>
</evidence>
<organism evidence="3 4">
    <name type="scientific">Natrinema pallidum DSM 3751</name>
    <dbReference type="NCBI Taxonomy" id="1227495"/>
    <lineage>
        <taxon>Archaea</taxon>
        <taxon>Methanobacteriati</taxon>
        <taxon>Methanobacteriota</taxon>
        <taxon>Stenosarchaea group</taxon>
        <taxon>Halobacteria</taxon>
        <taxon>Halobacteriales</taxon>
        <taxon>Natrialbaceae</taxon>
        <taxon>Natrinema</taxon>
    </lineage>
</organism>
<dbReference type="AlphaFoldDB" id="L9Z0U9"/>
<name>L9Z0U9_9EURY</name>
<accession>L9Z0U9</accession>
<dbReference type="Proteomes" id="UP000011618">
    <property type="component" value="Unassembled WGS sequence"/>
</dbReference>
<proteinExistence type="predicted"/>
<dbReference type="RefSeq" id="WP_006185091.1">
    <property type="nucleotide sequence ID" value="NZ_AOII01000042.1"/>
</dbReference>
<dbReference type="EMBL" id="AOII01000042">
    <property type="protein sequence ID" value="ELY78813.1"/>
    <property type="molecule type" value="Genomic_DNA"/>
</dbReference>